<organism evidence="1 2">
    <name type="scientific">Halanaerobium kushneri</name>
    <dbReference type="NCBI Taxonomy" id="56779"/>
    <lineage>
        <taxon>Bacteria</taxon>
        <taxon>Bacillati</taxon>
        <taxon>Bacillota</taxon>
        <taxon>Clostridia</taxon>
        <taxon>Halanaerobiales</taxon>
        <taxon>Halanaerobiaceae</taxon>
        <taxon>Halanaerobium</taxon>
    </lineage>
</organism>
<dbReference type="EMBL" id="FTNC01000041">
    <property type="protein sequence ID" value="SIR58748.1"/>
    <property type="molecule type" value="Genomic_DNA"/>
</dbReference>
<keyword evidence="2" id="KW-1185">Reference proteome</keyword>
<name>A0A1N7C597_9FIRM</name>
<sequence>LMGLDLYQVGLGEKIEGYFKEMIAGEGAVRKTLNKHLKEK</sequence>
<protein>
    <submittedName>
        <fullName evidence="1">Fructuronate reductase</fullName>
    </submittedName>
</protein>
<feature type="non-terminal residue" evidence="1">
    <location>
        <position position="1"/>
    </location>
</feature>
<reference evidence="2" key="1">
    <citation type="submission" date="2017-01" db="EMBL/GenBank/DDBJ databases">
        <authorList>
            <person name="Varghese N."/>
            <person name="Submissions S."/>
        </authorList>
    </citation>
    <scope>NUCLEOTIDE SEQUENCE [LARGE SCALE GENOMIC DNA]</scope>
    <source>
        <strain evidence="2">ATCC 700103</strain>
    </source>
</reference>
<gene>
    <name evidence="1" type="ORF">SAMN05421834_1411</name>
</gene>
<evidence type="ECO:0000313" key="2">
    <source>
        <dbReference type="Proteomes" id="UP000185669"/>
    </source>
</evidence>
<dbReference type="Proteomes" id="UP000185669">
    <property type="component" value="Unassembled WGS sequence"/>
</dbReference>
<accession>A0A1N7C597</accession>
<dbReference type="AlphaFoldDB" id="A0A1N7C597"/>
<evidence type="ECO:0000313" key="1">
    <source>
        <dbReference type="EMBL" id="SIR58748.1"/>
    </source>
</evidence>
<proteinExistence type="predicted"/>
<dbReference type="STRING" id="56779.SAMN05421834_1411"/>